<protein>
    <submittedName>
        <fullName evidence="2">Uncharacterized protein</fullName>
    </submittedName>
</protein>
<sequence length="285" mass="33470">MEYIEEGVRKGYGKFKSLETSIWFALTFLFTYILFKLTKLIIAGGAYKLLLPKLKGDMIYYSFGTGLIAEVVAPIILFIAASFWASYLTDKIFFWLHYIEAWEYFFEYRSNRMFYHISSNIIYTTITFLVLFIGYIGILKFNYVAITTEEFSQNILNIENKIIKVSELDKFDIRCRYSFDPKEIFEHSVLDSRIEKDNITFQPMLRGEELGGIYMSKTEDEVSKMFFMMAKKNNKPVTYSFDIKGHNDKNNTVIENISKDALKEKLSFVSCKKCLEKIDNELKKQ</sequence>
<gene>
    <name evidence="2" type="ORF">SAMN02745163_02441</name>
</gene>
<keyword evidence="1" id="KW-0812">Transmembrane</keyword>
<dbReference type="Proteomes" id="UP000184310">
    <property type="component" value="Unassembled WGS sequence"/>
</dbReference>
<organism evidence="2 3">
    <name type="scientific">Clostridium cavendishii DSM 21758</name>
    <dbReference type="NCBI Taxonomy" id="1121302"/>
    <lineage>
        <taxon>Bacteria</taxon>
        <taxon>Bacillati</taxon>
        <taxon>Bacillota</taxon>
        <taxon>Clostridia</taxon>
        <taxon>Eubacteriales</taxon>
        <taxon>Clostridiaceae</taxon>
        <taxon>Clostridium</taxon>
    </lineage>
</organism>
<keyword evidence="1" id="KW-1133">Transmembrane helix</keyword>
<dbReference type="EMBL" id="FQZB01000010">
    <property type="protein sequence ID" value="SHJ72801.1"/>
    <property type="molecule type" value="Genomic_DNA"/>
</dbReference>
<evidence type="ECO:0000313" key="3">
    <source>
        <dbReference type="Proteomes" id="UP000184310"/>
    </source>
</evidence>
<reference evidence="2 3" key="1">
    <citation type="submission" date="2016-11" db="EMBL/GenBank/DDBJ databases">
        <authorList>
            <person name="Jaros S."/>
            <person name="Januszkiewicz K."/>
            <person name="Wedrychowicz H."/>
        </authorList>
    </citation>
    <scope>NUCLEOTIDE SEQUENCE [LARGE SCALE GENOMIC DNA]</scope>
    <source>
        <strain evidence="2 3">DSM 21758</strain>
    </source>
</reference>
<name>A0A1M6LNL4_9CLOT</name>
<proteinExistence type="predicted"/>
<accession>A0A1M6LNL4</accession>
<feature type="transmembrane region" description="Helical" evidence="1">
    <location>
        <begin position="22"/>
        <end position="47"/>
    </location>
</feature>
<dbReference type="STRING" id="1121302.SAMN02745163_02441"/>
<dbReference type="AlphaFoldDB" id="A0A1M6LNL4"/>
<evidence type="ECO:0000313" key="2">
    <source>
        <dbReference type="EMBL" id="SHJ72801.1"/>
    </source>
</evidence>
<feature type="transmembrane region" description="Helical" evidence="1">
    <location>
        <begin position="59"/>
        <end position="85"/>
    </location>
</feature>
<keyword evidence="3" id="KW-1185">Reference proteome</keyword>
<dbReference type="RefSeq" id="WP_072987834.1">
    <property type="nucleotide sequence ID" value="NZ_FQZB01000010.1"/>
</dbReference>
<evidence type="ECO:0000256" key="1">
    <source>
        <dbReference type="SAM" id="Phobius"/>
    </source>
</evidence>
<keyword evidence="1" id="KW-0472">Membrane</keyword>
<feature type="transmembrane region" description="Helical" evidence="1">
    <location>
        <begin position="113"/>
        <end position="138"/>
    </location>
</feature>